<evidence type="ECO:0000313" key="3">
    <source>
        <dbReference type="Proteomes" id="UP000290657"/>
    </source>
</evidence>
<dbReference type="SUPFAM" id="SSF160387">
    <property type="entry name" value="NosL/MerB-like"/>
    <property type="match status" value="1"/>
</dbReference>
<organism evidence="2 3">
    <name type="scientific">Candidatus Marinarcus aquaticus</name>
    <dbReference type="NCBI Taxonomy" id="2044504"/>
    <lineage>
        <taxon>Bacteria</taxon>
        <taxon>Pseudomonadati</taxon>
        <taxon>Campylobacterota</taxon>
        <taxon>Epsilonproteobacteria</taxon>
        <taxon>Campylobacterales</taxon>
        <taxon>Arcobacteraceae</taxon>
        <taxon>Candidatus Marinarcus</taxon>
    </lineage>
</organism>
<protein>
    <recommendedName>
        <fullName evidence="4">Protein NosL</fullName>
    </recommendedName>
</protein>
<feature type="chain" id="PRO_5020433983" description="Protein NosL" evidence="1">
    <location>
        <begin position="24"/>
        <end position="150"/>
    </location>
</feature>
<evidence type="ECO:0000313" key="2">
    <source>
        <dbReference type="EMBL" id="RXJ55251.1"/>
    </source>
</evidence>
<dbReference type="OrthoDB" id="8560674at2"/>
<dbReference type="InterPro" id="IPR008719">
    <property type="entry name" value="N2O_reductase_NosL"/>
</dbReference>
<keyword evidence="3" id="KW-1185">Reference proteome</keyword>
<comment type="caution">
    <text evidence="2">The sequence shown here is derived from an EMBL/GenBank/DDBJ whole genome shotgun (WGS) entry which is preliminary data.</text>
</comment>
<dbReference type="AlphaFoldDB" id="A0A4Q0XNA4"/>
<dbReference type="RefSeq" id="WP_128996797.1">
    <property type="nucleotide sequence ID" value="NZ_PDKN01000008.1"/>
</dbReference>
<accession>A0A4Q0XNA4</accession>
<dbReference type="PANTHER" id="PTHR41247">
    <property type="entry name" value="HTH-TYPE TRANSCRIPTIONAL REPRESSOR YCNK"/>
    <property type="match status" value="1"/>
</dbReference>
<feature type="signal peptide" evidence="1">
    <location>
        <begin position="1"/>
        <end position="23"/>
    </location>
</feature>
<sequence>MLKILLKSLFVLSLLFFISGCEENETSQNVAEMHWDRDMCERCKMVISERKHAVQVRNEQDGHVYKFDDIGCAIFWFKEENIAWKESANIWITDVETGDWLNAKTAFYETETRTPMGYGFSAHKTKEDIESGHEVVDYNEMVKRILARGR</sequence>
<evidence type="ECO:0000256" key="1">
    <source>
        <dbReference type="SAM" id="SignalP"/>
    </source>
</evidence>
<name>A0A4Q0XNA4_9BACT</name>
<dbReference type="Pfam" id="PF05573">
    <property type="entry name" value="NosL"/>
    <property type="match status" value="1"/>
</dbReference>
<keyword evidence="1" id="KW-0732">Signal</keyword>
<evidence type="ECO:0008006" key="4">
    <source>
        <dbReference type="Google" id="ProtNLM"/>
    </source>
</evidence>
<dbReference type="EMBL" id="PDKN01000008">
    <property type="protein sequence ID" value="RXJ55251.1"/>
    <property type="molecule type" value="Genomic_DNA"/>
</dbReference>
<dbReference type="PANTHER" id="PTHR41247:SF1">
    <property type="entry name" value="HTH-TYPE TRANSCRIPTIONAL REPRESSOR YCNK"/>
    <property type="match status" value="1"/>
</dbReference>
<dbReference type="Proteomes" id="UP000290657">
    <property type="component" value="Unassembled WGS sequence"/>
</dbReference>
<gene>
    <name evidence="2" type="ORF">CRV04_10450</name>
</gene>
<proteinExistence type="predicted"/>
<dbReference type="PROSITE" id="PS51257">
    <property type="entry name" value="PROKAR_LIPOPROTEIN"/>
    <property type="match status" value="1"/>
</dbReference>
<reference evidence="2 3" key="1">
    <citation type="submission" date="2017-10" db="EMBL/GenBank/DDBJ databases">
        <title>Genomics of the genus Arcobacter.</title>
        <authorList>
            <person name="Perez-Cataluna A."/>
            <person name="Figueras M.J."/>
        </authorList>
    </citation>
    <scope>NUCLEOTIDE SEQUENCE [LARGE SCALE GENOMIC DNA]</scope>
    <source>
        <strain evidence="2 3">CECT 8987</strain>
    </source>
</reference>